<proteinExistence type="predicted"/>
<gene>
    <name evidence="2" type="ORF">OEA41_001238</name>
</gene>
<comment type="caution">
    <text evidence="2">The sequence shown here is derived from an EMBL/GenBank/DDBJ whole genome shotgun (WGS) entry which is preliminary data.</text>
</comment>
<feature type="domain" description="Methyltransferase type 11" evidence="1">
    <location>
        <begin position="20"/>
        <end position="78"/>
    </location>
</feature>
<dbReference type="SUPFAM" id="SSF53335">
    <property type="entry name" value="S-adenosyl-L-methionine-dependent methyltransferases"/>
    <property type="match status" value="1"/>
</dbReference>
<dbReference type="AlphaFoldDB" id="A0AAD9ZH45"/>
<evidence type="ECO:0000259" key="1">
    <source>
        <dbReference type="Pfam" id="PF08241"/>
    </source>
</evidence>
<accession>A0AAD9ZH45</accession>
<protein>
    <recommendedName>
        <fullName evidence="1">Methyltransferase type 11 domain-containing protein</fullName>
    </recommendedName>
</protein>
<dbReference type="GO" id="GO:0008757">
    <property type="term" value="F:S-adenosylmethionine-dependent methyltransferase activity"/>
    <property type="evidence" value="ECO:0007669"/>
    <property type="project" value="InterPro"/>
</dbReference>
<dbReference type="InterPro" id="IPR013216">
    <property type="entry name" value="Methyltransf_11"/>
</dbReference>
<dbReference type="Gene3D" id="3.40.50.150">
    <property type="entry name" value="Vaccinia Virus protein VP39"/>
    <property type="match status" value="1"/>
</dbReference>
<organism evidence="2 3">
    <name type="scientific">Lepraria neglecta</name>
    <dbReference type="NCBI Taxonomy" id="209136"/>
    <lineage>
        <taxon>Eukaryota</taxon>
        <taxon>Fungi</taxon>
        <taxon>Dikarya</taxon>
        <taxon>Ascomycota</taxon>
        <taxon>Pezizomycotina</taxon>
        <taxon>Lecanoromycetes</taxon>
        <taxon>OSLEUM clade</taxon>
        <taxon>Lecanoromycetidae</taxon>
        <taxon>Lecanorales</taxon>
        <taxon>Lecanorineae</taxon>
        <taxon>Stereocaulaceae</taxon>
        <taxon>Lepraria</taxon>
    </lineage>
</organism>
<dbReference type="Proteomes" id="UP001276659">
    <property type="component" value="Unassembled WGS sequence"/>
</dbReference>
<keyword evidence="3" id="KW-1185">Reference proteome</keyword>
<sequence>MHLSKDFIEANRALISSHPDWATDGKLVDTDVMNGMELKFEDNTFDASFTSLGIFAFPDPVKGASELYRTLKPGGVAALTTWKSVGSVPLLHEVEKIVRPDSEPTEFPSLEAWVVPGKLAQTLRDGGFRDVSESDVLGHAWWPSIEEAANRICETLRLMVGSGWTAGEKEKMEEGFLEVMKGGSEHMRRGECGKVGFEMVAWTGLAKK</sequence>
<dbReference type="InterPro" id="IPR029063">
    <property type="entry name" value="SAM-dependent_MTases_sf"/>
</dbReference>
<dbReference type="Pfam" id="PF08241">
    <property type="entry name" value="Methyltransf_11"/>
    <property type="match status" value="1"/>
</dbReference>
<dbReference type="PANTHER" id="PTHR43591">
    <property type="entry name" value="METHYLTRANSFERASE"/>
    <property type="match status" value="1"/>
</dbReference>
<dbReference type="PANTHER" id="PTHR43591:SF105">
    <property type="entry name" value="METHYLTRANSFERASE DOMAIN-CONTAINING PROTEIN-RELATED"/>
    <property type="match status" value="1"/>
</dbReference>
<dbReference type="EMBL" id="JASNWA010000003">
    <property type="protein sequence ID" value="KAK3179099.1"/>
    <property type="molecule type" value="Genomic_DNA"/>
</dbReference>
<evidence type="ECO:0000313" key="3">
    <source>
        <dbReference type="Proteomes" id="UP001276659"/>
    </source>
</evidence>
<reference evidence="2" key="1">
    <citation type="submission" date="2022-11" db="EMBL/GenBank/DDBJ databases">
        <title>Chromosomal genome sequence assembly and mating type (MAT) locus characterization of the leprose asexual lichenized fungus Lepraria neglecta (Nyl.) Erichsen.</title>
        <authorList>
            <person name="Allen J.L."/>
            <person name="Pfeffer B."/>
        </authorList>
    </citation>
    <scope>NUCLEOTIDE SEQUENCE</scope>
    <source>
        <strain evidence="2">Allen 5258</strain>
    </source>
</reference>
<name>A0AAD9ZH45_9LECA</name>
<evidence type="ECO:0000313" key="2">
    <source>
        <dbReference type="EMBL" id="KAK3179099.1"/>
    </source>
</evidence>